<dbReference type="InterPro" id="IPR008948">
    <property type="entry name" value="L-Aspartase-like"/>
</dbReference>
<organism evidence="1 2">
    <name type="scientific">Entamoeba nuttalli</name>
    <dbReference type="NCBI Taxonomy" id="412467"/>
    <lineage>
        <taxon>Eukaryota</taxon>
        <taxon>Amoebozoa</taxon>
        <taxon>Evosea</taxon>
        <taxon>Archamoebae</taxon>
        <taxon>Mastigamoebida</taxon>
        <taxon>Entamoebidae</taxon>
        <taxon>Entamoeba</taxon>
    </lineage>
</organism>
<reference evidence="1 2" key="1">
    <citation type="journal article" date="2019" name="PLoS Negl. Trop. Dis.">
        <title>Whole genome sequencing of Entamoeba nuttalli reveals mammalian host-related molecular signatures and a novel octapeptide-repeat surface protein.</title>
        <authorList>
            <person name="Tanaka M."/>
            <person name="Makiuchi T."/>
            <person name="Komiyama T."/>
            <person name="Shiina T."/>
            <person name="Osaki K."/>
            <person name="Tachibana H."/>
        </authorList>
    </citation>
    <scope>NUCLEOTIDE SEQUENCE [LARGE SCALE GENOMIC DNA]</scope>
    <source>
        <strain evidence="1 2">P19-061405</strain>
    </source>
</reference>
<proteinExistence type="predicted"/>
<name>A0ABQ0DKN3_9EUKA</name>
<protein>
    <submittedName>
        <fullName evidence="1">Uncharacterized protein</fullName>
    </submittedName>
</protein>
<gene>
    <name evidence="1" type="ORF">ENUP19_0144G0014</name>
</gene>
<sequence length="69" mass="7867">MKNAFFTFRTNLVHDLKANKERMQWFVDNSVGVITALNPHVFLTKEQLDIILRPDEMTTPGIAGAEFTS</sequence>
<keyword evidence="2" id="KW-1185">Reference proteome</keyword>
<dbReference type="EMBL" id="BAAFRS010000144">
    <property type="protein sequence ID" value="GAB1223371.1"/>
    <property type="molecule type" value="Genomic_DNA"/>
</dbReference>
<dbReference type="Proteomes" id="UP001628156">
    <property type="component" value="Unassembled WGS sequence"/>
</dbReference>
<accession>A0ABQ0DKN3</accession>
<comment type="caution">
    <text evidence="1">The sequence shown here is derived from an EMBL/GenBank/DDBJ whole genome shotgun (WGS) entry which is preliminary data.</text>
</comment>
<evidence type="ECO:0000313" key="2">
    <source>
        <dbReference type="Proteomes" id="UP001628156"/>
    </source>
</evidence>
<dbReference type="PANTHER" id="PTHR42696">
    <property type="entry name" value="ASPARTATE AMMONIA-LYASE"/>
    <property type="match status" value="1"/>
</dbReference>
<dbReference type="InterPro" id="IPR051546">
    <property type="entry name" value="Aspartate_Ammonia-Lyase"/>
</dbReference>
<dbReference type="PANTHER" id="PTHR42696:SF2">
    <property type="entry name" value="ASPARTATE AMMONIA-LYASE"/>
    <property type="match status" value="1"/>
</dbReference>
<dbReference type="SUPFAM" id="SSF48557">
    <property type="entry name" value="L-aspartase-like"/>
    <property type="match status" value="1"/>
</dbReference>
<evidence type="ECO:0000313" key="1">
    <source>
        <dbReference type="EMBL" id="GAB1223371.1"/>
    </source>
</evidence>